<dbReference type="Proteomes" id="UP000530514">
    <property type="component" value="Unassembled WGS sequence"/>
</dbReference>
<sequence>MYLTPHERNLIIRALTKVLETEPPYARADEYKKLLDRLKSAQERDEDTLLEFDFNLDDG</sequence>
<accession>A0A7W2AIJ4</accession>
<organism evidence="1 2">
    <name type="scientific">Thermoactinomyces daqus</name>
    <dbReference type="NCBI Taxonomy" id="1329516"/>
    <lineage>
        <taxon>Bacteria</taxon>
        <taxon>Bacillati</taxon>
        <taxon>Bacillota</taxon>
        <taxon>Bacilli</taxon>
        <taxon>Bacillales</taxon>
        <taxon>Thermoactinomycetaceae</taxon>
        <taxon>Thermoactinomyces</taxon>
    </lineage>
</organism>
<comment type="caution">
    <text evidence="1">The sequence shown here is derived from an EMBL/GenBank/DDBJ whole genome shotgun (WGS) entry which is preliminary data.</text>
</comment>
<dbReference type="OrthoDB" id="2990847at2"/>
<evidence type="ECO:0000313" key="2">
    <source>
        <dbReference type="Proteomes" id="UP000530514"/>
    </source>
</evidence>
<name>A0A7W2AIJ4_9BACL</name>
<keyword evidence="2" id="KW-1185">Reference proteome</keyword>
<dbReference type="AlphaFoldDB" id="A0A7W2AIJ4"/>
<proteinExistence type="predicted"/>
<gene>
    <name evidence="1" type="ORF">H1164_10450</name>
</gene>
<protein>
    <submittedName>
        <fullName evidence="1">Uncharacterized protein</fullName>
    </submittedName>
</protein>
<evidence type="ECO:0000313" key="1">
    <source>
        <dbReference type="EMBL" id="MBA4543315.1"/>
    </source>
</evidence>
<reference evidence="1 2" key="1">
    <citation type="submission" date="2020-07" db="EMBL/GenBank/DDBJ databases">
        <authorList>
            <person name="Feng H."/>
        </authorList>
    </citation>
    <scope>NUCLEOTIDE SEQUENCE [LARGE SCALE GENOMIC DNA]</scope>
    <source>
        <strain evidence="2">s-11</strain>
    </source>
</reference>
<dbReference type="EMBL" id="JACEIP010000014">
    <property type="protein sequence ID" value="MBA4543315.1"/>
    <property type="molecule type" value="Genomic_DNA"/>
</dbReference>
<dbReference type="RefSeq" id="WP_033100038.1">
    <property type="nucleotide sequence ID" value="NZ_JACEIP010000014.1"/>
</dbReference>